<keyword evidence="1" id="KW-0812">Transmembrane</keyword>
<keyword evidence="1" id="KW-1133">Transmembrane helix</keyword>
<dbReference type="Proteomes" id="UP001183006">
    <property type="component" value="Chromosome"/>
</dbReference>
<feature type="transmembrane region" description="Helical" evidence="1">
    <location>
        <begin position="47"/>
        <end position="68"/>
    </location>
</feature>
<keyword evidence="1" id="KW-0472">Membrane</keyword>
<dbReference type="EMBL" id="CP133594">
    <property type="protein sequence ID" value="WMW23251.1"/>
    <property type="molecule type" value="Genomic_DNA"/>
</dbReference>
<gene>
    <name evidence="2" type="ORF">RE476_05320</name>
</gene>
<feature type="transmembrane region" description="Helical" evidence="1">
    <location>
        <begin position="20"/>
        <end position="41"/>
    </location>
</feature>
<proteinExistence type="predicted"/>
<protein>
    <submittedName>
        <fullName evidence="2">Uncharacterized protein</fullName>
    </submittedName>
</protein>
<dbReference type="KEGG" id="mmav:RE476_05320"/>
<evidence type="ECO:0000313" key="3">
    <source>
        <dbReference type="Proteomes" id="UP001183006"/>
    </source>
</evidence>
<dbReference type="RefSeq" id="WP_309309367.1">
    <property type="nucleotide sequence ID" value="NZ_CP133594.1"/>
</dbReference>
<evidence type="ECO:0000313" key="2">
    <source>
        <dbReference type="EMBL" id="WMW23251.1"/>
    </source>
</evidence>
<sequence length="78" mass="9086">MFSEINYLYTSLMDWQKALIFSFVSYSVVLFGIIVAITFILKDFKFLLVFGITFVYMGGLIVTILVATKIFKKRLIER</sequence>
<dbReference type="GeneID" id="84229539"/>
<keyword evidence="3" id="KW-1185">Reference proteome</keyword>
<accession>A0AA51YHK4</accession>
<reference evidence="2" key="1">
    <citation type="submission" date="2023-08" db="EMBL/GenBank/DDBJ databases">
        <title>Methanolobus mangrovi sp. nov. and Methanolobus sediminis sp. nov, two novel methylotrophic methanogens isolated from mangrove sediments in China.</title>
        <authorList>
            <person name="Zhou J."/>
        </authorList>
    </citation>
    <scope>NUCLEOTIDE SEQUENCE</scope>
    <source>
        <strain evidence="2">FTZ2</strain>
    </source>
</reference>
<dbReference type="AlphaFoldDB" id="A0AA51YHK4"/>
<evidence type="ECO:0000256" key="1">
    <source>
        <dbReference type="SAM" id="Phobius"/>
    </source>
</evidence>
<organism evidence="2 3">
    <name type="scientific">Methanolobus mangrovi</name>
    <dbReference type="NCBI Taxonomy" id="3072977"/>
    <lineage>
        <taxon>Archaea</taxon>
        <taxon>Methanobacteriati</taxon>
        <taxon>Methanobacteriota</taxon>
        <taxon>Stenosarchaea group</taxon>
        <taxon>Methanomicrobia</taxon>
        <taxon>Methanosarcinales</taxon>
        <taxon>Methanosarcinaceae</taxon>
        <taxon>Methanolobus</taxon>
    </lineage>
</organism>
<name>A0AA51YHK4_9EURY</name>